<dbReference type="Pfam" id="PF02338">
    <property type="entry name" value="OTU"/>
    <property type="match status" value="1"/>
</dbReference>
<keyword evidence="5" id="KW-0788">Thiol protease</keyword>
<dbReference type="GO" id="GO:0004843">
    <property type="term" value="F:cysteine-type deubiquitinase activity"/>
    <property type="evidence" value="ECO:0007669"/>
    <property type="project" value="UniProtKB-EC"/>
</dbReference>
<dbReference type="CTD" id="54726"/>
<feature type="region of interest" description="Disordered" evidence="6">
    <location>
        <begin position="699"/>
        <end position="758"/>
    </location>
</feature>
<dbReference type="Proteomes" id="UP000694680">
    <property type="component" value="Chromosome 18"/>
</dbReference>
<evidence type="ECO:0000256" key="3">
    <source>
        <dbReference type="ARBA" id="ARBA00022670"/>
    </source>
</evidence>
<keyword evidence="9" id="KW-1185">Reference proteome</keyword>
<keyword evidence="3" id="KW-0645">Protease</keyword>
<feature type="compositionally biased region" description="Pro residues" evidence="6">
    <location>
        <begin position="721"/>
        <end position="744"/>
    </location>
</feature>
<dbReference type="OrthoDB" id="10017659at2759"/>
<feature type="domain" description="OTU" evidence="7">
    <location>
        <begin position="30"/>
        <end position="151"/>
    </location>
</feature>
<feature type="region of interest" description="Disordered" evidence="6">
    <location>
        <begin position="521"/>
        <end position="628"/>
    </location>
</feature>
<feature type="region of interest" description="Disordered" evidence="6">
    <location>
        <begin position="438"/>
        <end position="506"/>
    </location>
</feature>
<keyword evidence="4" id="KW-0833">Ubl conjugation pathway</keyword>
<comment type="catalytic activity">
    <reaction evidence="1">
        <text>Thiol-dependent hydrolysis of ester, thioester, amide, peptide and isopeptide bonds formed by the C-terminal Gly of ubiquitin (a 76-residue protein attached to proteins as an intracellular targeting signal).</text>
        <dbReference type="EC" id="3.4.19.12"/>
    </reaction>
</comment>
<evidence type="ECO:0000256" key="6">
    <source>
        <dbReference type="SAM" id="MobiDB-lite"/>
    </source>
</evidence>
<gene>
    <name evidence="8" type="primary">otud4</name>
</gene>
<dbReference type="InterPro" id="IPR050704">
    <property type="entry name" value="Peptidase_C85-like"/>
</dbReference>
<dbReference type="SUPFAM" id="SSF54001">
    <property type="entry name" value="Cysteine proteinases"/>
    <property type="match status" value="1"/>
</dbReference>
<reference evidence="8" key="1">
    <citation type="submission" date="2020-06" db="EMBL/GenBank/DDBJ databases">
        <authorList>
            <consortium name="Wellcome Sanger Institute Data Sharing"/>
        </authorList>
    </citation>
    <scope>NUCLEOTIDE SEQUENCE [LARGE SCALE GENOMIC DNA]</scope>
</reference>
<proteinExistence type="predicted"/>
<feature type="region of interest" description="Disordered" evidence="6">
    <location>
        <begin position="339"/>
        <end position="405"/>
    </location>
</feature>
<dbReference type="GeneID" id="114480311"/>
<dbReference type="GO" id="GO:0006508">
    <property type="term" value="P:proteolysis"/>
    <property type="evidence" value="ECO:0007669"/>
    <property type="project" value="UniProtKB-KW"/>
</dbReference>
<keyword evidence="5" id="KW-0378">Hydrolase</keyword>
<dbReference type="EC" id="3.4.19.12" evidence="2"/>
<evidence type="ECO:0000313" key="8">
    <source>
        <dbReference type="Ensembl" id="ENSGWIP00000031139.1"/>
    </source>
</evidence>
<dbReference type="Ensembl" id="ENSGWIT00000033925.1">
    <property type="protein sequence ID" value="ENSGWIP00000031139.1"/>
    <property type="gene ID" value="ENSGWIG00000016141.1"/>
</dbReference>
<feature type="region of interest" description="Disordered" evidence="6">
    <location>
        <begin position="194"/>
        <end position="244"/>
    </location>
</feature>
<evidence type="ECO:0000256" key="2">
    <source>
        <dbReference type="ARBA" id="ARBA00012759"/>
    </source>
</evidence>
<feature type="compositionally biased region" description="Low complexity" evidence="6">
    <location>
        <begin position="219"/>
        <end position="234"/>
    </location>
</feature>
<dbReference type="GO" id="GO:0034122">
    <property type="term" value="P:negative regulation of toll-like receptor signaling pathway"/>
    <property type="evidence" value="ECO:0007669"/>
    <property type="project" value="TreeGrafter"/>
</dbReference>
<feature type="compositionally biased region" description="Basic and acidic residues" evidence="6">
    <location>
        <begin position="347"/>
        <end position="362"/>
    </location>
</feature>
<evidence type="ECO:0000256" key="1">
    <source>
        <dbReference type="ARBA" id="ARBA00000707"/>
    </source>
</evidence>
<name>A0A8C5GJY3_GOUWI</name>
<evidence type="ECO:0000256" key="5">
    <source>
        <dbReference type="ARBA" id="ARBA00022807"/>
    </source>
</evidence>
<protein>
    <recommendedName>
        <fullName evidence="2">ubiquitinyl hydrolase 1</fullName>
        <ecNumber evidence="2">3.4.19.12</ecNumber>
    </recommendedName>
</protein>
<evidence type="ECO:0000259" key="7">
    <source>
        <dbReference type="PROSITE" id="PS50802"/>
    </source>
</evidence>
<reference evidence="8" key="2">
    <citation type="submission" date="2025-08" db="UniProtKB">
        <authorList>
            <consortium name="Ensembl"/>
        </authorList>
    </citation>
    <scope>IDENTIFICATION</scope>
</reference>
<feature type="compositionally biased region" description="Basic and acidic residues" evidence="6">
    <location>
        <begin position="382"/>
        <end position="396"/>
    </location>
</feature>
<feature type="compositionally biased region" description="Polar residues" evidence="6">
    <location>
        <begin position="527"/>
        <end position="544"/>
    </location>
</feature>
<evidence type="ECO:0000313" key="9">
    <source>
        <dbReference type="Proteomes" id="UP000694680"/>
    </source>
</evidence>
<sequence length="923" mass="101465">MSSMEGSGRRSSEESRAEKLMDEYLKSVGFHRKKVAKDGSCLFRAVAEQVLNCQNLHSEVRAECGKFLRKNRDVYEAFIEGDFEKYLEKLQDPQQWVGEVEINALAIIYKRDFQIFQEVGKPAVSITDNNFKDKVRLCFLNGNHYDSVYPISRMKNAALCQSILYELLYDGVFKVDRSLLTVCQRSGRPSDLLSDDNMTACQSSDDSDVESSDPLWLENETSNTSTRVNNNNHSYRGRGRGRQLPDRVRRSLNPTLLRNVEYDVWQKTKKAQQKMDYCIATGMQFNVGDRCQVRLDSSGRSYSATVKEVPVNSGPVKVLVEEFGIKSVPLWSLRPPCDDSSWSSMVNRDKKLKDPGEWEVKGRGRGRGKGLTASMSLPTAGLDRRVQRQTSDEPGKASRKSQCEQTFGLTEEQRLFREEEQRNVALVEIQLRDELSFPALGTQPDTEKGKKGGEKKRVQRSKTSPDDEVEAPPPDVGPSSLPTAVTPPTPEAPPISIGSSVQSSTLLTSSAPLSTPFIAATLPDSAPVSSPPTMASNTPLSSALVSEPTTPESPTLLPPSNTHSGSASLKTLSSSTLFSAAPNDSSPPPAEAPPHCPISPPPPCPVEAPSESVNRDLPPPPPLPQVYHDPLYPGFPQAVGGGIAPNPPFSRSQSGDDLPQDVGILRFFFNLGLKAYSLPMHPPYIYLYPLQHTHMIQSQRPPVVDPQPTPPSPWQQTPNQPCYPTPYPPQGLQPPPQPLHPPPVRFQETSTLGAESQTTNGDAVLDPVQLPRPPVANVANVNDAQAAAAAAVMAPGFASMEPEHAHVEQLANHKAPLASGVDLSVSMTTRTSSGPGSSPYREAQQTWVSAGNPEWAGPRVEENWEQTDGHRGNHRGYKKHYRGKWGGPRRGPPRRRHGDVEAGFGQSHYYYSSYRGRGYEQGY</sequence>
<organism evidence="8 9">
    <name type="scientific">Gouania willdenowi</name>
    <name type="common">Blunt-snouted clingfish</name>
    <name type="synonym">Lepadogaster willdenowi</name>
    <dbReference type="NCBI Taxonomy" id="441366"/>
    <lineage>
        <taxon>Eukaryota</taxon>
        <taxon>Metazoa</taxon>
        <taxon>Chordata</taxon>
        <taxon>Craniata</taxon>
        <taxon>Vertebrata</taxon>
        <taxon>Euteleostomi</taxon>
        <taxon>Actinopterygii</taxon>
        <taxon>Neopterygii</taxon>
        <taxon>Teleostei</taxon>
        <taxon>Neoteleostei</taxon>
        <taxon>Acanthomorphata</taxon>
        <taxon>Ovalentaria</taxon>
        <taxon>Blenniimorphae</taxon>
        <taxon>Blenniiformes</taxon>
        <taxon>Gobiesocoidei</taxon>
        <taxon>Gobiesocidae</taxon>
        <taxon>Gobiesocinae</taxon>
        <taxon>Gouania</taxon>
    </lineage>
</organism>
<dbReference type="GO" id="GO:0061578">
    <property type="term" value="F:K63-linked deubiquitinase activity"/>
    <property type="evidence" value="ECO:0007669"/>
    <property type="project" value="TreeGrafter"/>
</dbReference>
<feature type="compositionally biased region" description="Polar residues" evidence="6">
    <location>
        <begin position="747"/>
        <end position="758"/>
    </location>
</feature>
<feature type="compositionally biased region" description="Pro residues" evidence="6">
    <location>
        <begin position="703"/>
        <end position="713"/>
    </location>
</feature>
<dbReference type="GO" id="GO:2000660">
    <property type="term" value="P:negative regulation of interleukin-1-mediated signaling pathway"/>
    <property type="evidence" value="ECO:0007669"/>
    <property type="project" value="TreeGrafter"/>
</dbReference>
<dbReference type="GO" id="GO:1903093">
    <property type="term" value="P:regulation of protein K48-linked deubiquitination"/>
    <property type="evidence" value="ECO:0007669"/>
    <property type="project" value="TreeGrafter"/>
</dbReference>
<dbReference type="RefSeq" id="XP_028330129.1">
    <property type="nucleotide sequence ID" value="XM_028474328.1"/>
</dbReference>
<dbReference type="PANTHER" id="PTHR12419">
    <property type="entry name" value="OTU DOMAIN CONTAINING PROTEIN"/>
    <property type="match status" value="1"/>
</dbReference>
<dbReference type="InterPro" id="IPR003323">
    <property type="entry name" value="OTU_dom"/>
</dbReference>
<evidence type="ECO:0000256" key="4">
    <source>
        <dbReference type="ARBA" id="ARBA00022786"/>
    </source>
</evidence>
<feature type="compositionally biased region" description="Basic residues" evidence="6">
    <location>
        <begin position="872"/>
        <end position="883"/>
    </location>
</feature>
<accession>A0A8C5GJY3</accession>
<reference evidence="8" key="3">
    <citation type="submission" date="2025-09" db="UniProtKB">
        <authorList>
            <consortium name="Ensembl"/>
        </authorList>
    </citation>
    <scope>IDENTIFICATION</scope>
</reference>
<feature type="compositionally biased region" description="Basic and acidic residues" evidence="6">
    <location>
        <begin position="445"/>
        <end position="456"/>
    </location>
</feature>
<dbReference type="InterPro" id="IPR038765">
    <property type="entry name" value="Papain-like_cys_pep_sf"/>
</dbReference>
<feature type="region of interest" description="Disordered" evidence="6">
    <location>
        <begin position="865"/>
        <end position="902"/>
    </location>
</feature>
<dbReference type="Gene3D" id="3.90.70.80">
    <property type="match status" value="1"/>
</dbReference>
<dbReference type="AlphaFoldDB" id="A0A8C5GJY3"/>
<dbReference type="PANTHER" id="PTHR12419:SF9">
    <property type="entry name" value="OTU DOMAIN-CONTAINING PROTEIN 4"/>
    <property type="match status" value="1"/>
</dbReference>
<feature type="compositionally biased region" description="Low complexity" evidence="6">
    <location>
        <begin position="546"/>
        <end position="584"/>
    </location>
</feature>
<dbReference type="PROSITE" id="PS50802">
    <property type="entry name" value="OTU"/>
    <property type="match status" value="1"/>
</dbReference>
<dbReference type="GO" id="GO:0016579">
    <property type="term" value="P:protein deubiquitination"/>
    <property type="evidence" value="ECO:0007669"/>
    <property type="project" value="TreeGrafter"/>
</dbReference>
<feature type="compositionally biased region" description="Pro residues" evidence="6">
    <location>
        <begin position="585"/>
        <end position="606"/>
    </location>
</feature>